<dbReference type="InParanoid" id="A0A2H3DYS9"/>
<name>A0A2H3DYS9_ARMGA</name>
<protein>
    <recommendedName>
        <fullName evidence="3">F-box domain-containing protein</fullName>
    </recommendedName>
</protein>
<keyword evidence="2" id="KW-1185">Reference proteome</keyword>
<dbReference type="AlphaFoldDB" id="A0A2H3DYS9"/>
<dbReference type="Proteomes" id="UP000217790">
    <property type="component" value="Unassembled WGS sequence"/>
</dbReference>
<reference evidence="2" key="1">
    <citation type="journal article" date="2017" name="Nat. Ecol. Evol.">
        <title>Genome expansion and lineage-specific genetic innovations in the forest pathogenic fungi Armillaria.</title>
        <authorList>
            <person name="Sipos G."/>
            <person name="Prasanna A.N."/>
            <person name="Walter M.C."/>
            <person name="O'Connor E."/>
            <person name="Balint B."/>
            <person name="Krizsan K."/>
            <person name="Kiss B."/>
            <person name="Hess J."/>
            <person name="Varga T."/>
            <person name="Slot J."/>
            <person name="Riley R."/>
            <person name="Boka B."/>
            <person name="Rigling D."/>
            <person name="Barry K."/>
            <person name="Lee J."/>
            <person name="Mihaltcheva S."/>
            <person name="LaButti K."/>
            <person name="Lipzen A."/>
            <person name="Waldron R."/>
            <person name="Moloney N.M."/>
            <person name="Sperisen C."/>
            <person name="Kredics L."/>
            <person name="Vagvoelgyi C."/>
            <person name="Patrignani A."/>
            <person name="Fitzpatrick D."/>
            <person name="Nagy I."/>
            <person name="Doyle S."/>
            <person name="Anderson J.B."/>
            <person name="Grigoriev I.V."/>
            <person name="Gueldener U."/>
            <person name="Muensterkoetter M."/>
            <person name="Nagy L.G."/>
        </authorList>
    </citation>
    <scope>NUCLEOTIDE SEQUENCE [LARGE SCALE GENOMIC DNA]</scope>
    <source>
        <strain evidence="2">Ar21-2</strain>
    </source>
</reference>
<evidence type="ECO:0000313" key="1">
    <source>
        <dbReference type="EMBL" id="PBL00352.1"/>
    </source>
</evidence>
<organism evidence="1 2">
    <name type="scientific">Armillaria gallica</name>
    <name type="common">Bulbous honey fungus</name>
    <name type="synonym">Armillaria bulbosa</name>
    <dbReference type="NCBI Taxonomy" id="47427"/>
    <lineage>
        <taxon>Eukaryota</taxon>
        <taxon>Fungi</taxon>
        <taxon>Dikarya</taxon>
        <taxon>Basidiomycota</taxon>
        <taxon>Agaricomycotina</taxon>
        <taxon>Agaricomycetes</taxon>
        <taxon>Agaricomycetidae</taxon>
        <taxon>Agaricales</taxon>
        <taxon>Marasmiineae</taxon>
        <taxon>Physalacriaceae</taxon>
        <taxon>Armillaria</taxon>
    </lineage>
</organism>
<proteinExistence type="predicted"/>
<dbReference type="OrthoDB" id="2881984at2759"/>
<dbReference type="EMBL" id="KZ293646">
    <property type="protein sequence ID" value="PBL00352.1"/>
    <property type="molecule type" value="Genomic_DNA"/>
</dbReference>
<evidence type="ECO:0000313" key="2">
    <source>
        <dbReference type="Proteomes" id="UP000217790"/>
    </source>
</evidence>
<evidence type="ECO:0008006" key="3">
    <source>
        <dbReference type="Google" id="ProtNLM"/>
    </source>
</evidence>
<sequence length="410" mass="46067">MDLCDLPQEILDAVVDLLKDDKDALQACSLTSRCLTPRTRVHLFYTIHCRTNGWNDGMLDLLQSSPSLTAHIRKLRVFPTCTYNSSLVAIIELLVNPIHLEVFCLDWNSLPERFVQSLYSRTYASVSLFDTKFSSFSILAPLLANSASLEKLAICEFEPTGNPCPSRCIHQHPSPGPPVDHLVLVDYGGALYHLLDGINLRQCPVSIQELKTLEIHPQGRDYFSQFQVLFRAATKLEELTFRHSTSVPLATASPLPISHLKKLTINMPQYHSGNTQPIDWWISNFENTDGNCLLKDIHFCVQAKQDDYLHYVQHNPEHEAVWDRAARALSKSRMPALRSLKVEVSIEHSVGVFWPPVPLSSVCDSMNDCIEAKLATLESRGVTVQVIVKTPGWSRRLDVLSGNMADITIP</sequence>
<dbReference type="OMA" id="PIDWWIS"/>
<accession>A0A2H3DYS9</accession>
<gene>
    <name evidence="1" type="ORF">ARMGADRAFT_1159697</name>
</gene>